<dbReference type="InterPro" id="IPR005835">
    <property type="entry name" value="NTP_transferase_dom"/>
</dbReference>
<dbReference type="Pfam" id="PF00483">
    <property type="entry name" value="NTP_transferase"/>
    <property type="match status" value="1"/>
</dbReference>
<dbReference type="GO" id="GO:0016740">
    <property type="term" value="F:transferase activity"/>
    <property type="evidence" value="ECO:0007669"/>
    <property type="project" value="UniProtKB-KW"/>
</dbReference>
<sequence length="348" mass="39822">MADYKRHLIDQDATLMEGLARLNVLAADTILFVVDGDERLVGSLTDGDVRRGLLKGLQLDSHVRDFIAKPPRVIQKGNYTVEQIIEYREKNLRIIPVIDHENRMHNIVNFRYHKSYLPVDAIVMAGGRGERLKPLTDEVPKPLLKVGDKPIIEHNIDRLLTFGIDDIWISVRYLGDQICDYLKDGSEKGACIDYLWEDEPLGTIGAAAKVKNVTHDYVLVTNSDVLTNLDYEDFFLDFQAKDAMLSVVTIPYNVEVPYAVLETEDAQVRSFKEKPTYTYYSNGGIYLMKKECLDLIPRDAFFNATDLMEKLISNGEKVASYPLRGYWLDIGKHEDYKKAQEDIKYITF</sequence>
<dbReference type="InterPro" id="IPR050486">
    <property type="entry name" value="Mannose-1P_guanyltransferase"/>
</dbReference>
<dbReference type="AlphaFoldDB" id="A0A6B9ZAN3"/>
<dbReference type="Gene3D" id="3.10.580.10">
    <property type="entry name" value="CBS-domain"/>
    <property type="match status" value="1"/>
</dbReference>
<dbReference type="InterPro" id="IPR029044">
    <property type="entry name" value="Nucleotide-diphossugar_trans"/>
</dbReference>
<gene>
    <name evidence="2" type="ORF">GWR21_01085</name>
</gene>
<dbReference type="SUPFAM" id="SSF54631">
    <property type="entry name" value="CBS-domain pair"/>
    <property type="match status" value="1"/>
</dbReference>
<protein>
    <submittedName>
        <fullName evidence="2">NTP transferase domain-containing protein</fullName>
    </submittedName>
</protein>
<evidence type="ECO:0000259" key="1">
    <source>
        <dbReference type="Pfam" id="PF00483"/>
    </source>
</evidence>
<dbReference type="InterPro" id="IPR046342">
    <property type="entry name" value="CBS_dom_sf"/>
</dbReference>
<evidence type="ECO:0000313" key="2">
    <source>
        <dbReference type="EMBL" id="QHS58235.1"/>
    </source>
</evidence>
<keyword evidence="2" id="KW-0808">Transferase</keyword>
<dbReference type="KEGG" id="chih:GWR21_01085"/>
<dbReference type="EMBL" id="CP048113">
    <property type="protein sequence ID" value="QHS58235.1"/>
    <property type="molecule type" value="Genomic_DNA"/>
</dbReference>
<dbReference type="SUPFAM" id="SSF53448">
    <property type="entry name" value="Nucleotide-diphospho-sugar transferases"/>
    <property type="match status" value="1"/>
</dbReference>
<reference evidence="2 3" key="1">
    <citation type="submission" date="2020-01" db="EMBL/GenBank/DDBJ databases">
        <title>Complete genome sequence of Chitinophaga sp. H33E-04 isolated from quinoa roots.</title>
        <authorList>
            <person name="Weon H.-Y."/>
            <person name="Lee S.A."/>
        </authorList>
    </citation>
    <scope>NUCLEOTIDE SEQUENCE [LARGE SCALE GENOMIC DNA]</scope>
    <source>
        <strain evidence="2 3">H33E-04</strain>
    </source>
</reference>
<accession>A0A6B9ZAN3</accession>
<proteinExistence type="predicted"/>
<keyword evidence="3" id="KW-1185">Reference proteome</keyword>
<evidence type="ECO:0000313" key="3">
    <source>
        <dbReference type="Proteomes" id="UP000476411"/>
    </source>
</evidence>
<organism evidence="2 3">
    <name type="scientific">Chitinophaga agri</name>
    <dbReference type="NCBI Taxonomy" id="2703787"/>
    <lineage>
        <taxon>Bacteria</taxon>
        <taxon>Pseudomonadati</taxon>
        <taxon>Bacteroidota</taxon>
        <taxon>Chitinophagia</taxon>
        <taxon>Chitinophagales</taxon>
        <taxon>Chitinophagaceae</taxon>
        <taxon>Chitinophaga</taxon>
    </lineage>
</organism>
<dbReference type="RefSeq" id="WP_162329940.1">
    <property type="nucleotide sequence ID" value="NZ_CP048113.1"/>
</dbReference>
<dbReference type="Proteomes" id="UP000476411">
    <property type="component" value="Chromosome"/>
</dbReference>
<dbReference type="PANTHER" id="PTHR22572">
    <property type="entry name" value="SUGAR-1-PHOSPHATE GUANYL TRANSFERASE"/>
    <property type="match status" value="1"/>
</dbReference>
<feature type="domain" description="Nucleotidyl transferase" evidence="1">
    <location>
        <begin position="121"/>
        <end position="343"/>
    </location>
</feature>
<dbReference type="Gene3D" id="3.90.550.10">
    <property type="entry name" value="Spore Coat Polysaccharide Biosynthesis Protein SpsA, Chain A"/>
    <property type="match status" value="1"/>
</dbReference>
<name>A0A6B9ZAN3_9BACT</name>
<dbReference type="CDD" id="cd06426">
    <property type="entry name" value="NTP_transferase_like_2"/>
    <property type="match status" value="1"/>
</dbReference>